<dbReference type="PANTHER" id="PTHR24148:SF80">
    <property type="entry name" value="HETEROKARYON INCOMPATIBILITY DOMAIN-CONTAINING PROTEIN"/>
    <property type="match status" value="1"/>
</dbReference>
<keyword evidence="3" id="KW-1185">Reference proteome</keyword>
<dbReference type="InterPro" id="IPR052895">
    <property type="entry name" value="HetReg/Transcr_Mod"/>
</dbReference>
<evidence type="ECO:0000313" key="3">
    <source>
        <dbReference type="Proteomes" id="UP000799779"/>
    </source>
</evidence>
<feature type="domain" description="Heterokaryon incompatibility" evidence="1">
    <location>
        <begin position="52"/>
        <end position="125"/>
    </location>
</feature>
<protein>
    <recommendedName>
        <fullName evidence="1">Heterokaryon incompatibility domain-containing protein</fullName>
    </recommendedName>
</protein>
<dbReference type="EMBL" id="ML977572">
    <property type="protein sequence ID" value="KAF2003429.1"/>
    <property type="molecule type" value="Genomic_DNA"/>
</dbReference>
<reference evidence="2" key="1">
    <citation type="journal article" date="2020" name="Stud. Mycol.">
        <title>101 Dothideomycetes genomes: a test case for predicting lifestyles and emergence of pathogens.</title>
        <authorList>
            <person name="Haridas S."/>
            <person name="Albert R."/>
            <person name="Binder M."/>
            <person name="Bloem J."/>
            <person name="Labutti K."/>
            <person name="Salamov A."/>
            <person name="Andreopoulos B."/>
            <person name="Baker S."/>
            <person name="Barry K."/>
            <person name="Bills G."/>
            <person name="Bluhm B."/>
            <person name="Cannon C."/>
            <person name="Castanera R."/>
            <person name="Culley D."/>
            <person name="Daum C."/>
            <person name="Ezra D."/>
            <person name="Gonzalez J."/>
            <person name="Henrissat B."/>
            <person name="Kuo A."/>
            <person name="Liang C."/>
            <person name="Lipzen A."/>
            <person name="Lutzoni F."/>
            <person name="Magnuson J."/>
            <person name="Mondo S."/>
            <person name="Nolan M."/>
            <person name="Ohm R."/>
            <person name="Pangilinan J."/>
            <person name="Park H.-J."/>
            <person name="Ramirez L."/>
            <person name="Alfaro M."/>
            <person name="Sun H."/>
            <person name="Tritt A."/>
            <person name="Yoshinaga Y."/>
            <person name="Zwiers L.-H."/>
            <person name="Turgeon B."/>
            <person name="Goodwin S."/>
            <person name="Spatafora J."/>
            <person name="Crous P."/>
            <person name="Grigoriev I."/>
        </authorList>
    </citation>
    <scope>NUCLEOTIDE SEQUENCE</scope>
    <source>
        <strain evidence="2">CBS 123094</strain>
    </source>
</reference>
<dbReference type="InterPro" id="IPR010730">
    <property type="entry name" value="HET"/>
</dbReference>
<dbReference type="AlphaFoldDB" id="A0A6A5WRM5"/>
<dbReference type="PANTHER" id="PTHR24148">
    <property type="entry name" value="ANKYRIN REPEAT DOMAIN-CONTAINING PROTEIN 39 HOMOLOG-RELATED"/>
    <property type="match status" value="1"/>
</dbReference>
<evidence type="ECO:0000259" key="1">
    <source>
        <dbReference type="Pfam" id="PF06985"/>
    </source>
</evidence>
<dbReference type="Pfam" id="PF06985">
    <property type="entry name" value="HET"/>
    <property type="match status" value="1"/>
</dbReference>
<sequence>MSSNGTFLRYQYAPLRPPFEFRIIILEPAIEPTHPLHVSITASDLATPEDKFKALSYPWGLPDLIYPLYYDGTEVLVTKDLDQGLRRLHYKGDGRVLWVDAVCINQEDRRKGNTDSSDDEHISQRKTARCLAWRTKERGSGNTTLSIQTVSRI</sequence>
<name>A0A6A5WRM5_9PLEO</name>
<organism evidence="2 3">
    <name type="scientific">Amniculicola lignicola CBS 123094</name>
    <dbReference type="NCBI Taxonomy" id="1392246"/>
    <lineage>
        <taxon>Eukaryota</taxon>
        <taxon>Fungi</taxon>
        <taxon>Dikarya</taxon>
        <taxon>Ascomycota</taxon>
        <taxon>Pezizomycotina</taxon>
        <taxon>Dothideomycetes</taxon>
        <taxon>Pleosporomycetidae</taxon>
        <taxon>Pleosporales</taxon>
        <taxon>Amniculicolaceae</taxon>
        <taxon>Amniculicola</taxon>
    </lineage>
</organism>
<evidence type="ECO:0000313" key="2">
    <source>
        <dbReference type="EMBL" id="KAF2003429.1"/>
    </source>
</evidence>
<dbReference type="OrthoDB" id="2157530at2759"/>
<accession>A0A6A5WRM5</accession>
<dbReference type="Proteomes" id="UP000799779">
    <property type="component" value="Unassembled WGS sequence"/>
</dbReference>
<proteinExistence type="predicted"/>
<gene>
    <name evidence="2" type="ORF">P154DRAFT_573029</name>
</gene>